<dbReference type="Proteomes" id="UP000199323">
    <property type="component" value="Unassembled WGS sequence"/>
</dbReference>
<evidence type="ECO:0000313" key="2">
    <source>
        <dbReference type="EMBL" id="SFF46352.1"/>
    </source>
</evidence>
<feature type="compositionally biased region" description="Low complexity" evidence="1">
    <location>
        <begin position="819"/>
        <end position="857"/>
    </location>
</feature>
<dbReference type="STRING" id="380248.SAMN05216251_11521"/>
<evidence type="ECO:0000256" key="1">
    <source>
        <dbReference type="SAM" id="MobiDB-lite"/>
    </source>
</evidence>
<proteinExistence type="predicted"/>
<feature type="compositionally biased region" description="Pro residues" evidence="1">
    <location>
        <begin position="482"/>
        <end position="498"/>
    </location>
</feature>
<feature type="compositionally biased region" description="Low complexity" evidence="1">
    <location>
        <begin position="584"/>
        <end position="601"/>
    </location>
</feature>
<organism evidence="2 3">
    <name type="scientific">Actinacidiphila alni</name>
    <dbReference type="NCBI Taxonomy" id="380248"/>
    <lineage>
        <taxon>Bacteria</taxon>
        <taxon>Bacillati</taxon>
        <taxon>Actinomycetota</taxon>
        <taxon>Actinomycetes</taxon>
        <taxon>Kitasatosporales</taxon>
        <taxon>Streptomycetaceae</taxon>
        <taxon>Actinacidiphila</taxon>
    </lineage>
</organism>
<dbReference type="OrthoDB" id="3320501at2"/>
<gene>
    <name evidence="2" type="ORF">SAMN05216251_11521</name>
</gene>
<protein>
    <submittedName>
        <fullName evidence="2">Uncharacterized protein</fullName>
    </submittedName>
</protein>
<dbReference type="RefSeq" id="WP_107416982.1">
    <property type="nucleotide sequence ID" value="NZ_FONG01000015.1"/>
</dbReference>
<dbReference type="Gene3D" id="3.90.176.10">
    <property type="entry name" value="Toxin ADP-ribosyltransferase, Chain A, domain 1"/>
    <property type="match status" value="1"/>
</dbReference>
<dbReference type="AlphaFoldDB" id="A0A1I2IV52"/>
<dbReference type="EMBL" id="FONG01000015">
    <property type="protein sequence ID" value="SFF46352.1"/>
    <property type="molecule type" value="Genomic_DNA"/>
</dbReference>
<accession>A0A1I2IV52</accession>
<feature type="compositionally biased region" description="Basic and acidic residues" evidence="1">
    <location>
        <begin position="1159"/>
        <end position="1168"/>
    </location>
</feature>
<sequence>MSRWSSRLSRRGGSADHTAPGAGHASATVSVSASASASVSGPRAAAAAPPVEDIDGVLLVRSVDDDSFPMAALAEVAHTFGAEADTVTVLVGSADPDGGRHWPRLAALLDSLRDRGTRRVRLVLSGAGAERPGRPSTARRIADDWGFEVLAPDGVVLITPGGSLFVRGDARGKGNWWRFAPGEPPAQQGPRAPVPDWQRAVGRVPERTSGGCVVEQIPAGVLIRPADAAGPRPDDLSFAVPLDPGHATVLVGTPHAEDVAADEVAAVLAALPAEHRARARLAPGGLVDLLRLTHAVADALGDRVDVLTGLPLLADHAPPGAPPRPTLIGRDGEPTWQPYVTAVACLPTPKGARTPLPRLLGSHAPDWLPAGTEPGTVRLTDGWQAVVTRSGLALWAQGAPRPPLVGTAVDPETCAVELGAPGRRLDSSLLSALARLLTGLGAAGRARTTLLVRGRPAGGEADLRRLAAEHGVRGIRYVTAPGPAPQPPAAAKPRPAPEVPHHRTTTHEPPTPAPALLPYPAPELKPAPAPTGVRQPSPGAASLSAPDSARGPGPAGDLSPAPDPALGTGSEPGPVPVPDGVRQLSPGPASLSAPGSSLVAGPAGDLAPAQDPALGAGSEPGPVPVPGGVRQSSSGPASLSAPDPGPVAGPARALAPALDPVPDAVPESGSVPVPGGVRQSSPGAAPMSVPHAVPEPRAASGPASLSALDGGPVAGLARDLAPAPDPIPGAGSEPGPVSVPDGVRQPSSGPASLSAPDLGRVPALARDLAPAPDPTPGAGSGPGAALEPRPGPGSKAGPGEASALDRAVRAGSVPGPDSGLGSEPESEVGPGEAPAPDLASASGPAADAASGAGPTPDSASGAAPVRIPSSAAPVMPRVGREAAPGAGPRAAAERVGAVGPLGEGPAVGPGYVSGAGERAGFRGMAGGEWERHARGADAMLAAVAGLRGGEREAARADLAAVHAYLTAEEGPLHHRELVRGLRAGEEWLRPYAACVASGLRRLPSYRGIALRGGAADGGGPEAGALLQDPAPVAALTRPPAGDGTLTPRYAIWSSAGRRTPDGIVFAPGTGFRVLGTWKAPAGTTVVLLRELPAHATAYMDGARELSPRDLAALGHLKAVLDAGLPAGAERSWPERCAGPVGGDDRPPPTHPPQARPHPRPIDQPEGER</sequence>
<feature type="compositionally biased region" description="Low complexity" evidence="1">
    <location>
        <begin position="21"/>
        <end position="35"/>
    </location>
</feature>
<feature type="compositionally biased region" description="Pro residues" evidence="1">
    <location>
        <begin position="509"/>
        <end position="529"/>
    </location>
</feature>
<feature type="region of interest" description="Disordered" evidence="1">
    <location>
        <begin position="1127"/>
        <end position="1168"/>
    </location>
</feature>
<name>A0A1I2IV52_9ACTN</name>
<feature type="region of interest" description="Disordered" evidence="1">
    <location>
        <begin position="477"/>
        <end position="888"/>
    </location>
</feature>
<evidence type="ECO:0000313" key="3">
    <source>
        <dbReference type="Proteomes" id="UP000199323"/>
    </source>
</evidence>
<feature type="region of interest" description="Disordered" evidence="1">
    <location>
        <begin position="1"/>
        <end position="35"/>
    </location>
</feature>
<keyword evidence="3" id="KW-1185">Reference proteome</keyword>
<feature type="compositionally biased region" description="Low complexity" evidence="1">
    <location>
        <begin position="626"/>
        <end position="636"/>
    </location>
</feature>
<feature type="compositionally biased region" description="Low complexity" evidence="1">
    <location>
        <begin position="646"/>
        <end position="666"/>
    </location>
</feature>
<reference evidence="2 3" key="1">
    <citation type="submission" date="2016-10" db="EMBL/GenBank/DDBJ databases">
        <authorList>
            <person name="de Groot N.N."/>
        </authorList>
    </citation>
    <scope>NUCLEOTIDE SEQUENCE [LARGE SCALE GENOMIC DNA]</scope>
    <source>
        <strain evidence="2 3">CGMCC 4.3510</strain>
    </source>
</reference>